<dbReference type="SUPFAM" id="SSF47413">
    <property type="entry name" value="lambda repressor-like DNA-binding domains"/>
    <property type="match status" value="1"/>
</dbReference>
<dbReference type="Pfam" id="PF01381">
    <property type="entry name" value="HTH_3"/>
    <property type="match status" value="1"/>
</dbReference>
<dbReference type="OrthoDB" id="9814553at2"/>
<proteinExistence type="predicted"/>
<dbReference type="PROSITE" id="PS50943">
    <property type="entry name" value="HTH_CROC1"/>
    <property type="match status" value="1"/>
</dbReference>
<dbReference type="InterPro" id="IPR001387">
    <property type="entry name" value="Cro/C1-type_HTH"/>
</dbReference>
<dbReference type="EMBL" id="CP032418">
    <property type="protein sequence ID" value="AYC29675.1"/>
    <property type="molecule type" value="Genomic_DNA"/>
</dbReference>
<reference evidence="3" key="1">
    <citation type="submission" date="2018-09" db="EMBL/GenBank/DDBJ databases">
        <authorList>
            <person name="Zhu H."/>
        </authorList>
    </citation>
    <scope>NUCLEOTIDE SEQUENCE [LARGE SCALE GENOMIC DNA]</scope>
    <source>
        <strain evidence="3">K2R23-3</strain>
    </source>
</reference>
<name>A0A385YS90_9BACL</name>
<dbReference type="SMART" id="SM00530">
    <property type="entry name" value="HTH_XRE"/>
    <property type="match status" value="1"/>
</dbReference>
<accession>A0A385YS90</accession>
<sequence>MELKQKEKVNVLRARLNITQVELAKKAGISARSIHLFEKDVAYLRKAKYETLQKLASALESEVDDIFLG</sequence>
<dbReference type="InterPro" id="IPR010982">
    <property type="entry name" value="Lambda_DNA-bd_dom_sf"/>
</dbReference>
<dbReference type="RefSeq" id="WP_119883413.1">
    <property type="nucleotide sequence ID" value="NZ_CP032418.1"/>
</dbReference>
<organism evidence="2 3">
    <name type="scientific">Paenisporosarcina cavernae</name>
    <dbReference type="NCBI Taxonomy" id="2320858"/>
    <lineage>
        <taxon>Bacteria</taxon>
        <taxon>Bacillati</taxon>
        <taxon>Bacillota</taxon>
        <taxon>Bacilli</taxon>
        <taxon>Bacillales</taxon>
        <taxon>Caryophanaceae</taxon>
        <taxon>Paenisporosarcina</taxon>
    </lineage>
</organism>
<protein>
    <submittedName>
        <fullName evidence="2">XRE family transcriptional regulator</fullName>
    </submittedName>
</protein>
<dbReference type="Gene3D" id="1.10.260.40">
    <property type="entry name" value="lambda repressor-like DNA-binding domains"/>
    <property type="match status" value="1"/>
</dbReference>
<evidence type="ECO:0000313" key="2">
    <source>
        <dbReference type="EMBL" id="AYC29675.1"/>
    </source>
</evidence>
<keyword evidence="3" id="KW-1185">Reference proteome</keyword>
<dbReference type="KEGG" id="paek:D3873_07140"/>
<dbReference type="CDD" id="cd00093">
    <property type="entry name" value="HTH_XRE"/>
    <property type="match status" value="1"/>
</dbReference>
<evidence type="ECO:0000259" key="1">
    <source>
        <dbReference type="PROSITE" id="PS50943"/>
    </source>
</evidence>
<evidence type="ECO:0000313" key="3">
    <source>
        <dbReference type="Proteomes" id="UP000265725"/>
    </source>
</evidence>
<gene>
    <name evidence="2" type="ORF">D3873_07140</name>
</gene>
<dbReference type="AlphaFoldDB" id="A0A385YS90"/>
<feature type="domain" description="HTH cro/C1-type" evidence="1">
    <location>
        <begin position="9"/>
        <end position="66"/>
    </location>
</feature>
<dbReference type="GO" id="GO:0003677">
    <property type="term" value="F:DNA binding"/>
    <property type="evidence" value="ECO:0007669"/>
    <property type="project" value="InterPro"/>
</dbReference>
<dbReference type="Proteomes" id="UP000265725">
    <property type="component" value="Chromosome"/>
</dbReference>